<evidence type="ECO:0000256" key="10">
    <source>
        <dbReference type="ARBA" id="ARBA00022723"/>
    </source>
</evidence>
<accession>A0A7K8QWS0</accession>
<dbReference type="PANTHER" id="PTHR23350">
    <property type="entry name" value="PEROXISOME ASSEMBLY PROTEIN 10"/>
    <property type="match status" value="1"/>
</dbReference>
<evidence type="ECO:0000256" key="6">
    <source>
        <dbReference type="ARBA" id="ARBA00022448"/>
    </source>
</evidence>
<evidence type="ECO:0000256" key="19">
    <source>
        <dbReference type="PROSITE-ProRule" id="PRU00175"/>
    </source>
</evidence>
<comment type="subcellular location">
    <subcellularLocation>
        <location evidence="2">Peroxisome membrane</location>
        <topology evidence="2">Multi-pass membrane protein</topology>
    </subcellularLocation>
</comment>
<keyword evidence="17" id="KW-0576">Peroxisome</keyword>
<protein>
    <recommendedName>
        <fullName evidence="5">RING-type E3 ubiquitin transferase</fullName>
        <ecNumber evidence="5">2.3.2.27</ecNumber>
    </recommendedName>
</protein>
<dbReference type="InterPro" id="IPR025654">
    <property type="entry name" value="PEX2/10"/>
</dbReference>
<evidence type="ECO:0000256" key="5">
    <source>
        <dbReference type="ARBA" id="ARBA00012483"/>
    </source>
</evidence>
<feature type="non-terminal residue" evidence="21">
    <location>
        <position position="1"/>
    </location>
</feature>
<evidence type="ECO:0000256" key="14">
    <source>
        <dbReference type="ARBA" id="ARBA00022927"/>
    </source>
</evidence>
<keyword evidence="8" id="KW-0808">Transferase</keyword>
<evidence type="ECO:0000256" key="2">
    <source>
        <dbReference type="ARBA" id="ARBA00004585"/>
    </source>
</evidence>
<dbReference type="SMART" id="SM00184">
    <property type="entry name" value="RING"/>
    <property type="match status" value="1"/>
</dbReference>
<evidence type="ECO:0000256" key="18">
    <source>
        <dbReference type="ARBA" id="ARBA00045271"/>
    </source>
</evidence>
<dbReference type="Gene3D" id="3.30.40.10">
    <property type="entry name" value="Zinc/RING finger domain, C3HC4 (zinc finger)"/>
    <property type="match status" value="1"/>
</dbReference>
<evidence type="ECO:0000256" key="17">
    <source>
        <dbReference type="ARBA" id="ARBA00023140"/>
    </source>
</evidence>
<dbReference type="PANTHER" id="PTHR23350:SF0">
    <property type="entry name" value="PEROXISOME BIOGENESIS FACTOR 10"/>
    <property type="match status" value="1"/>
</dbReference>
<dbReference type="PROSITE" id="PS00518">
    <property type="entry name" value="ZF_RING_1"/>
    <property type="match status" value="1"/>
</dbReference>
<evidence type="ECO:0000256" key="8">
    <source>
        <dbReference type="ARBA" id="ARBA00022679"/>
    </source>
</evidence>
<comment type="pathway">
    <text evidence="3">Protein modification; protein ubiquitination.</text>
</comment>
<keyword evidence="14" id="KW-0653">Protein transport</keyword>
<dbReference type="AlphaFoldDB" id="A0A7K8QWS0"/>
<comment type="function">
    <text evidence="18">E3 ubiquitin-protein ligase component of a retrotranslocation channel required for peroxisome organization by mediating export of the PEX5 receptor from peroxisomes to the cytosol, thereby promoting PEX5 recycling. The retrotranslocation channel is composed of PEX2, PEX10 and PEX12; each subunit contributing transmembrane segments that coassemble into an open channel that specifically allows the passage of PEX5 through the peroxisomal membrane. PEX10 also regulates PEX5 recycling by acting as a E3 ubiquitin-protein ligase. When PEX5 recycling is compromised, PEX10 catalyzes polyubiquitination of PEX5 during its passage through the retrotranslocation channel, leading to its degradation.</text>
</comment>
<evidence type="ECO:0000256" key="4">
    <source>
        <dbReference type="ARBA" id="ARBA00008704"/>
    </source>
</evidence>
<evidence type="ECO:0000256" key="16">
    <source>
        <dbReference type="ARBA" id="ARBA00023136"/>
    </source>
</evidence>
<evidence type="ECO:0000313" key="22">
    <source>
        <dbReference type="Proteomes" id="UP000567624"/>
    </source>
</evidence>
<dbReference type="InterPro" id="IPR006845">
    <property type="entry name" value="Pex_N"/>
</dbReference>
<keyword evidence="12" id="KW-0833">Ubl conjugation pathway</keyword>
<dbReference type="PROSITE" id="PS50089">
    <property type="entry name" value="ZF_RING_2"/>
    <property type="match status" value="1"/>
</dbReference>
<keyword evidence="7" id="KW-0962">Peroxisome biogenesis</keyword>
<dbReference type="EC" id="2.3.2.27" evidence="5"/>
<dbReference type="InterPro" id="IPR013083">
    <property type="entry name" value="Znf_RING/FYVE/PHD"/>
</dbReference>
<comment type="similarity">
    <text evidence="4">Belongs to the pex2/pex10/pex12 family.</text>
</comment>
<feature type="domain" description="RING-type" evidence="20">
    <location>
        <begin position="271"/>
        <end position="309"/>
    </location>
</feature>
<dbReference type="GO" id="GO:0005778">
    <property type="term" value="C:peroxisomal membrane"/>
    <property type="evidence" value="ECO:0007669"/>
    <property type="project" value="UniProtKB-SubCell"/>
</dbReference>
<keyword evidence="9" id="KW-0812">Transmembrane</keyword>
<name>A0A7K8QWS0_9PASS</name>
<reference evidence="21 22" key="1">
    <citation type="submission" date="2019-09" db="EMBL/GenBank/DDBJ databases">
        <title>Bird 10,000 Genomes (B10K) Project - Family phase.</title>
        <authorList>
            <person name="Zhang G."/>
        </authorList>
    </citation>
    <scope>NUCLEOTIDE SEQUENCE [LARGE SCALE GENOMIC DNA]</scope>
    <source>
        <strain evidence="21">B10K-CU-031-20</strain>
    </source>
</reference>
<evidence type="ECO:0000256" key="3">
    <source>
        <dbReference type="ARBA" id="ARBA00004906"/>
    </source>
</evidence>
<evidence type="ECO:0000256" key="11">
    <source>
        <dbReference type="ARBA" id="ARBA00022771"/>
    </source>
</evidence>
<sequence length="325" mass="37027">AMAAAGPARLVRGGQKDELYRAGLRSGAGTALRGLAGARRWLEWRRELELLSDVAYFVLTTLSGYQTLGEEYVNIVQVDPTKKKVPSFLRRALFVSLHTVVPYCLEKALLHLEHELQAEAEECGAPERIPALGLPGRSSVRGWVRGWVRQLPERQRKRASQIVHVLKVSIPLLQRLHLALFYIQGTFYHLSKRISGISYLHFGGLQGEDQSIRSSYKFLGIVSLLHLVLTVSVQMYSLRQRHRARHEWQLHRSLTHQNTGTAKAAGRQSRCTLCLEERRHSTATPCGHLFCWECITAWCSSRAECPLCREKFPPQKLIYLQHYQL</sequence>
<comment type="catalytic activity">
    <reaction evidence="1">
        <text>S-ubiquitinyl-[E2 ubiquitin-conjugating enzyme]-L-cysteine + [acceptor protein]-L-lysine = [E2 ubiquitin-conjugating enzyme]-L-cysteine + N(6)-ubiquitinyl-[acceptor protein]-L-lysine.</text>
        <dbReference type="EC" id="2.3.2.27"/>
    </reaction>
</comment>
<dbReference type="Pfam" id="PF04757">
    <property type="entry name" value="Pex2_Pex12"/>
    <property type="match status" value="1"/>
</dbReference>
<evidence type="ECO:0000256" key="13">
    <source>
        <dbReference type="ARBA" id="ARBA00022833"/>
    </source>
</evidence>
<keyword evidence="22" id="KW-1185">Reference proteome</keyword>
<dbReference type="FunFam" id="3.30.40.10:FF:000332">
    <property type="entry name" value="Peroxisome biogenesis factor 10"/>
    <property type="match status" value="1"/>
</dbReference>
<keyword evidence="15" id="KW-1133">Transmembrane helix</keyword>
<dbReference type="Pfam" id="PF13639">
    <property type="entry name" value="zf-RING_2"/>
    <property type="match status" value="1"/>
</dbReference>
<keyword evidence="16" id="KW-0472">Membrane</keyword>
<evidence type="ECO:0000259" key="20">
    <source>
        <dbReference type="PROSITE" id="PS50089"/>
    </source>
</evidence>
<keyword evidence="6" id="KW-0813">Transport</keyword>
<evidence type="ECO:0000256" key="1">
    <source>
        <dbReference type="ARBA" id="ARBA00000900"/>
    </source>
</evidence>
<keyword evidence="11 19" id="KW-0863">Zinc-finger</keyword>
<comment type="caution">
    <text evidence="21">The sequence shown here is derived from an EMBL/GenBank/DDBJ whole genome shotgun (WGS) entry which is preliminary data.</text>
</comment>
<dbReference type="Proteomes" id="UP000567624">
    <property type="component" value="Unassembled WGS sequence"/>
</dbReference>
<evidence type="ECO:0000256" key="7">
    <source>
        <dbReference type="ARBA" id="ARBA00022593"/>
    </source>
</evidence>
<dbReference type="CDD" id="cd16527">
    <property type="entry name" value="RING-HC_PEX10"/>
    <property type="match status" value="1"/>
</dbReference>
<dbReference type="EMBL" id="VWYW01000459">
    <property type="protein sequence ID" value="NXF10049.1"/>
    <property type="molecule type" value="Genomic_DNA"/>
</dbReference>
<keyword evidence="10" id="KW-0479">Metal-binding</keyword>
<feature type="non-terminal residue" evidence="21">
    <location>
        <position position="325"/>
    </location>
</feature>
<dbReference type="SUPFAM" id="SSF57850">
    <property type="entry name" value="RING/U-box"/>
    <property type="match status" value="1"/>
</dbReference>
<dbReference type="InterPro" id="IPR017907">
    <property type="entry name" value="Znf_RING_CS"/>
</dbReference>
<evidence type="ECO:0000313" key="21">
    <source>
        <dbReference type="EMBL" id="NXF10049.1"/>
    </source>
</evidence>
<dbReference type="GO" id="GO:0016558">
    <property type="term" value="P:protein import into peroxisome matrix"/>
    <property type="evidence" value="ECO:0007669"/>
    <property type="project" value="InterPro"/>
</dbReference>
<evidence type="ECO:0000256" key="15">
    <source>
        <dbReference type="ARBA" id="ARBA00022989"/>
    </source>
</evidence>
<dbReference type="GO" id="GO:0008270">
    <property type="term" value="F:zinc ion binding"/>
    <property type="evidence" value="ECO:0007669"/>
    <property type="project" value="UniProtKB-KW"/>
</dbReference>
<organism evidence="21 22">
    <name type="scientific">Smithornis capensis</name>
    <dbReference type="NCBI Taxonomy" id="363769"/>
    <lineage>
        <taxon>Eukaryota</taxon>
        <taxon>Metazoa</taxon>
        <taxon>Chordata</taxon>
        <taxon>Craniata</taxon>
        <taxon>Vertebrata</taxon>
        <taxon>Euteleostomi</taxon>
        <taxon>Archelosauria</taxon>
        <taxon>Archosauria</taxon>
        <taxon>Dinosauria</taxon>
        <taxon>Saurischia</taxon>
        <taxon>Theropoda</taxon>
        <taxon>Coelurosauria</taxon>
        <taxon>Aves</taxon>
        <taxon>Neognathae</taxon>
        <taxon>Neoaves</taxon>
        <taxon>Telluraves</taxon>
        <taxon>Australaves</taxon>
        <taxon>Passeriformes</taxon>
        <taxon>Eurylaimidae</taxon>
        <taxon>Smithornis</taxon>
    </lineage>
</organism>
<evidence type="ECO:0000256" key="9">
    <source>
        <dbReference type="ARBA" id="ARBA00022692"/>
    </source>
</evidence>
<dbReference type="InterPro" id="IPR001841">
    <property type="entry name" value="Znf_RING"/>
</dbReference>
<proteinExistence type="inferred from homology"/>
<keyword evidence="13" id="KW-0862">Zinc</keyword>
<gene>
    <name evidence="21" type="primary">Pex10</name>
    <name evidence="21" type="ORF">SMICAP_R11306</name>
</gene>
<evidence type="ECO:0000256" key="12">
    <source>
        <dbReference type="ARBA" id="ARBA00022786"/>
    </source>
</evidence>
<dbReference type="GO" id="GO:0061630">
    <property type="term" value="F:ubiquitin protein ligase activity"/>
    <property type="evidence" value="ECO:0007669"/>
    <property type="project" value="UniProtKB-EC"/>
</dbReference>